<feature type="region of interest" description="Disordered" evidence="1">
    <location>
        <begin position="135"/>
        <end position="155"/>
    </location>
</feature>
<keyword evidence="3" id="KW-1185">Reference proteome</keyword>
<dbReference type="AlphaFoldDB" id="A0A918Q025"/>
<reference evidence="2" key="2">
    <citation type="submission" date="2020-09" db="EMBL/GenBank/DDBJ databases">
        <authorList>
            <person name="Sun Q."/>
            <person name="Ohkuma M."/>
        </authorList>
    </citation>
    <scope>NUCLEOTIDE SEQUENCE</scope>
    <source>
        <strain evidence="2">JCM 4815</strain>
    </source>
</reference>
<comment type="caution">
    <text evidence="2">The sequence shown here is derived from an EMBL/GenBank/DDBJ whole genome shotgun (WGS) entry which is preliminary data.</text>
</comment>
<feature type="compositionally biased region" description="Basic and acidic residues" evidence="1">
    <location>
        <begin position="36"/>
        <end position="55"/>
    </location>
</feature>
<name>A0A918Q025_9ACTN</name>
<sequence>MVVDGPLHGTHVQAGGAALRRVRPVAERAGGTDQGPRADEHDGGRVEQVDERGDRPAQCLSGAVEDRVDDTARGGRVAVLDGGFEVSVEPFLREGPGDGVRGCRAFQATVALAAALDLVAVVADLDGDVAQLPGHPVGTAEHPPVEDEGRADAPVGDQDDGHALVVGPPEEPLADGEGVRVVVQDDGDVEALLHQGGQREPAPAGVRRVHDRAAVHMPADAHAHPDQVLPLGTQGRVQFVDEVEDARQHLRLVQVGQW</sequence>
<evidence type="ECO:0000256" key="1">
    <source>
        <dbReference type="SAM" id="MobiDB-lite"/>
    </source>
</evidence>
<gene>
    <name evidence="2" type="ORF">GCM10010365_55000</name>
</gene>
<dbReference type="EMBL" id="BMVW01000013">
    <property type="protein sequence ID" value="GGZ27731.1"/>
    <property type="molecule type" value="Genomic_DNA"/>
</dbReference>
<organism evidence="2 3">
    <name type="scientific">Streptomyces poonensis</name>
    <dbReference type="NCBI Taxonomy" id="68255"/>
    <lineage>
        <taxon>Bacteria</taxon>
        <taxon>Bacillati</taxon>
        <taxon>Actinomycetota</taxon>
        <taxon>Actinomycetes</taxon>
        <taxon>Kitasatosporales</taxon>
        <taxon>Streptomycetaceae</taxon>
        <taxon>Streptomyces</taxon>
    </lineage>
</organism>
<reference evidence="2" key="1">
    <citation type="journal article" date="2014" name="Int. J. Syst. Evol. Microbiol.">
        <title>Complete genome sequence of Corynebacterium casei LMG S-19264T (=DSM 44701T), isolated from a smear-ripened cheese.</title>
        <authorList>
            <consortium name="US DOE Joint Genome Institute (JGI-PGF)"/>
            <person name="Walter F."/>
            <person name="Albersmeier A."/>
            <person name="Kalinowski J."/>
            <person name="Ruckert C."/>
        </authorList>
    </citation>
    <scope>NUCLEOTIDE SEQUENCE</scope>
    <source>
        <strain evidence="2">JCM 4815</strain>
    </source>
</reference>
<protein>
    <submittedName>
        <fullName evidence="2">Uncharacterized protein</fullName>
    </submittedName>
</protein>
<accession>A0A918Q025</accession>
<evidence type="ECO:0000313" key="3">
    <source>
        <dbReference type="Proteomes" id="UP000622166"/>
    </source>
</evidence>
<proteinExistence type="predicted"/>
<feature type="region of interest" description="Disordered" evidence="1">
    <location>
        <begin position="1"/>
        <end position="55"/>
    </location>
</feature>
<dbReference type="Proteomes" id="UP000622166">
    <property type="component" value="Unassembled WGS sequence"/>
</dbReference>
<evidence type="ECO:0000313" key="2">
    <source>
        <dbReference type="EMBL" id="GGZ27731.1"/>
    </source>
</evidence>